<dbReference type="InterPro" id="IPR011990">
    <property type="entry name" value="TPR-like_helical_dom_sf"/>
</dbReference>
<comment type="similarity">
    <text evidence="1">Belongs to the sel-1 family.</text>
</comment>
<dbReference type="SMART" id="SM00220">
    <property type="entry name" value="S_TKc"/>
    <property type="match status" value="1"/>
</dbReference>
<protein>
    <recommendedName>
        <fullName evidence="3">Protein kinase domain-containing protein</fullName>
    </recommendedName>
</protein>
<accession>A0ABR2J2W2</accession>
<gene>
    <name evidence="4" type="ORF">M9Y10_007990</name>
</gene>
<evidence type="ECO:0000313" key="4">
    <source>
        <dbReference type="EMBL" id="KAK8872225.1"/>
    </source>
</evidence>
<dbReference type="Pfam" id="PF08238">
    <property type="entry name" value="Sel1"/>
    <property type="match status" value="8"/>
</dbReference>
<evidence type="ECO:0000256" key="2">
    <source>
        <dbReference type="PROSITE-ProRule" id="PRU00339"/>
    </source>
</evidence>
<comment type="caution">
    <text evidence="4">The sequence shown here is derived from an EMBL/GenBank/DDBJ whole genome shotgun (WGS) entry which is preliminary data.</text>
</comment>
<dbReference type="PANTHER" id="PTHR11102:SF160">
    <property type="entry name" value="ERAD-ASSOCIATED E3 UBIQUITIN-PROTEIN LIGASE COMPONENT HRD3"/>
    <property type="match status" value="1"/>
</dbReference>
<evidence type="ECO:0000313" key="5">
    <source>
        <dbReference type="Proteomes" id="UP001470230"/>
    </source>
</evidence>
<dbReference type="SUPFAM" id="SSF56112">
    <property type="entry name" value="Protein kinase-like (PK-like)"/>
    <property type="match status" value="1"/>
</dbReference>
<dbReference type="Gene3D" id="1.10.510.10">
    <property type="entry name" value="Transferase(Phosphotransferase) domain 1"/>
    <property type="match status" value="1"/>
</dbReference>
<proteinExistence type="inferred from homology"/>
<dbReference type="PANTHER" id="PTHR11102">
    <property type="entry name" value="SEL-1-LIKE PROTEIN"/>
    <property type="match status" value="1"/>
</dbReference>
<dbReference type="Gene3D" id="1.25.40.10">
    <property type="entry name" value="Tetratricopeptide repeat domain"/>
    <property type="match status" value="2"/>
</dbReference>
<dbReference type="EMBL" id="JAPFFF010000013">
    <property type="protein sequence ID" value="KAK8872225.1"/>
    <property type="molecule type" value="Genomic_DNA"/>
</dbReference>
<feature type="repeat" description="TPR" evidence="2">
    <location>
        <begin position="658"/>
        <end position="691"/>
    </location>
</feature>
<feature type="domain" description="Protein kinase" evidence="3">
    <location>
        <begin position="223"/>
        <end position="475"/>
    </location>
</feature>
<dbReference type="SUPFAM" id="SSF81901">
    <property type="entry name" value="HCP-like"/>
    <property type="match status" value="2"/>
</dbReference>
<dbReference type="InterPro" id="IPR006597">
    <property type="entry name" value="Sel1-like"/>
</dbReference>
<dbReference type="InterPro" id="IPR011009">
    <property type="entry name" value="Kinase-like_dom_sf"/>
</dbReference>
<keyword evidence="2" id="KW-0802">TPR repeat</keyword>
<reference evidence="4 5" key="1">
    <citation type="submission" date="2024-04" db="EMBL/GenBank/DDBJ databases">
        <title>Tritrichomonas musculus Genome.</title>
        <authorList>
            <person name="Alves-Ferreira E."/>
            <person name="Grigg M."/>
            <person name="Lorenzi H."/>
            <person name="Galac M."/>
        </authorList>
    </citation>
    <scope>NUCLEOTIDE SEQUENCE [LARGE SCALE GENOMIC DNA]</scope>
    <source>
        <strain evidence="4 5">EAF2021</strain>
    </source>
</reference>
<dbReference type="InterPro" id="IPR050767">
    <property type="entry name" value="Sel1_AlgK"/>
</dbReference>
<dbReference type="InterPro" id="IPR008271">
    <property type="entry name" value="Ser/Thr_kinase_AS"/>
</dbReference>
<evidence type="ECO:0000259" key="3">
    <source>
        <dbReference type="PROSITE" id="PS50011"/>
    </source>
</evidence>
<evidence type="ECO:0000256" key="1">
    <source>
        <dbReference type="ARBA" id="ARBA00038101"/>
    </source>
</evidence>
<dbReference type="Pfam" id="PF00069">
    <property type="entry name" value="Pkinase"/>
    <property type="match status" value="1"/>
</dbReference>
<dbReference type="SMART" id="SM00671">
    <property type="entry name" value="SEL1"/>
    <property type="match status" value="10"/>
</dbReference>
<dbReference type="InterPro" id="IPR000719">
    <property type="entry name" value="Prot_kinase_dom"/>
</dbReference>
<dbReference type="PROSITE" id="PS50005">
    <property type="entry name" value="TPR"/>
    <property type="match status" value="1"/>
</dbReference>
<dbReference type="PROSITE" id="PS50011">
    <property type="entry name" value="PROTEIN_KINASE_DOM"/>
    <property type="match status" value="1"/>
</dbReference>
<organism evidence="4 5">
    <name type="scientific">Tritrichomonas musculus</name>
    <dbReference type="NCBI Taxonomy" id="1915356"/>
    <lineage>
        <taxon>Eukaryota</taxon>
        <taxon>Metamonada</taxon>
        <taxon>Parabasalia</taxon>
        <taxon>Tritrichomonadida</taxon>
        <taxon>Tritrichomonadidae</taxon>
        <taxon>Tritrichomonas</taxon>
    </lineage>
</organism>
<keyword evidence="5" id="KW-1185">Reference proteome</keyword>
<dbReference type="Proteomes" id="UP001470230">
    <property type="component" value="Unassembled WGS sequence"/>
</dbReference>
<dbReference type="InterPro" id="IPR019734">
    <property type="entry name" value="TPR_rpt"/>
</dbReference>
<dbReference type="PROSITE" id="PS00108">
    <property type="entry name" value="PROTEIN_KINASE_ST"/>
    <property type="match status" value="1"/>
</dbReference>
<sequence>MITDNKSLVNLLYDQTNLLEKINHDFEIFYISNIFKEIFQSNNFKKWVYKDIDTIINEIDSVDRNTGIMIAGIPIIEINLFYLFIFDKKIFLFDLTQIHQFQQIISKLNEPQLFYIDSKSHDEIQNNENNIEYQKGNFIKQTQNKSNIHIKIEDIKKGSIIIDIDGIQIDNIKIQEMNIKIIQEKGNKASLQILTGSIANKILEQICKSFIKKCQIRTQIRYLKSKTDFSENNISTVLADYESIFDSPFIYYNKKDQYIYFLKSFCKKEVDSVKRFNHEDMFYKNNINTNPYICKCFGQIEKDDYKYIINEFIDGITLDSFINKKGDQLNFFDKMRFILQITSAIQTIHLNNFFHRDLKPNNIMIDCNNDAILIDFDRSKYYNKDDKIFTMDFGNDLYSSPEQINKPGMISFSTDIYSLGKIIHFILCKEETKEKSVNCPPGYEDLYKIYSKCLEESPNLRPNIRQIYNEICQYILRTYSLFDSYYQETRDASYIIGRIYYEVKELIDKSIDYLTLSANQNNSEAHYLLSSIYHGKQDNEKYIIHLTSSANLGNSKAQCTLGKIYLSDSHGTVDLPRSKHYLTLSAQQNNSEAQYILGMIYYDDKYFDISKSIEYFELAANQNNSKAQYFLGEFNYYINKNYEKSISYLQKSANQCNKDALHLLGYIYITFGNIAKAVNYFKLASKLNHSQSQYYLGKYYYNGLFKYLEFDIKKAIFYFSLAANQNHSMALNFLGSIYYDGKYVQRYMEKAISYFKNSSNLNNQYAQNNLGVIYMNGDNVTTSISDAIHYFEMAIKHKFDTFSILNIARIYYFGKNIEINVEKSIKYLESLSLKDNIFAHLFLYFIYTYGNGTFDYKKSSIYLNKKNVRNIVINLKNIIKRKSYSSNSEQIFRQRLETFFREFDFVYSMKFHNFNVFRNFMISGSELYIKPMNYVNDNPQKESKLKELKEEFYNGFEFEKFFQDNIHA</sequence>
<name>A0ABR2J2W2_9EUKA</name>